<accession>A0AAN2CAX5</accession>
<protein>
    <recommendedName>
        <fullName evidence="3">Flagellar assembly protein FliH/Type III secretion system HrpE domain-containing protein</fullName>
    </recommendedName>
</protein>
<evidence type="ECO:0000313" key="2">
    <source>
        <dbReference type="Proteomes" id="UP001317532"/>
    </source>
</evidence>
<keyword evidence="2" id="KW-1185">Reference proteome</keyword>
<evidence type="ECO:0008006" key="3">
    <source>
        <dbReference type="Google" id="ProtNLM"/>
    </source>
</evidence>
<proteinExistence type="predicted"/>
<dbReference type="KEGG" id="vab:WPS_28620"/>
<sequence length="164" mass="17014">MPAAEFNSLAEMLRGAAPQNAAASDADAVSGEAVVCDADARDGDRCGDDAVVVDVLRDARLFRARLADAFDAHLARLLREIAASVLGRELRIAPCDLKALVARIVGDVPIVRVRVCASDASRLHGAEIAIDPALAPGDAIVELACGSVDARFGVRLAAVLEAFA</sequence>
<reference evidence="1 2" key="1">
    <citation type="journal article" date="2022" name="ISME Commun">
        <title>Vulcanimicrobium alpinus gen. nov. sp. nov., the first cultivated representative of the candidate phylum 'Eremiobacterota', is a metabolically versatile aerobic anoxygenic phototroph.</title>
        <authorList>
            <person name="Yabe S."/>
            <person name="Muto K."/>
            <person name="Abe K."/>
            <person name="Yokota A."/>
            <person name="Staudigel H."/>
            <person name="Tebo B.M."/>
        </authorList>
    </citation>
    <scope>NUCLEOTIDE SEQUENCE [LARGE SCALE GENOMIC DNA]</scope>
    <source>
        <strain evidence="1 2">WC8-2</strain>
    </source>
</reference>
<dbReference type="AlphaFoldDB" id="A0AAN2CAX5"/>
<gene>
    <name evidence="1" type="ORF">WPS_28620</name>
</gene>
<name>A0AAN2CAX5_UNVUL</name>
<dbReference type="RefSeq" id="WP_317995167.1">
    <property type="nucleotide sequence ID" value="NZ_AP025523.1"/>
</dbReference>
<organism evidence="1 2">
    <name type="scientific">Vulcanimicrobium alpinum</name>
    <dbReference type="NCBI Taxonomy" id="3016050"/>
    <lineage>
        <taxon>Bacteria</taxon>
        <taxon>Bacillati</taxon>
        <taxon>Vulcanimicrobiota</taxon>
        <taxon>Vulcanimicrobiia</taxon>
        <taxon>Vulcanimicrobiales</taxon>
        <taxon>Vulcanimicrobiaceae</taxon>
        <taxon>Vulcanimicrobium</taxon>
    </lineage>
</organism>
<evidence type="ECO:0000313" key="1">
    <source>
        <dbReference type="EMBL" id="BDE07586.1"/>
    </source>
</evidence>
<dbReference type="Proteomes" id="UP001317532">
    <property type="component" value="Chromosome"/>
</dbReference>
<dbReference type="EMBL" id="AP025523">
    <property type="protein sequence ID" value="BDE07586.1"/>
    <property type="molecule type" value="Genomic_DNA"/>
</dbReference>